<dbReference type="RefSeq" id="WP_188912820.1">
    <property type="nucleotide sequence ID" value="NZ_BMIQ01000010.1"/>
</dbReference>
<comment type="catalytic activity">
    <reaction evidence="9">
        <text>N-terminal S-1,2-diacyl-sn-glyceryl-L-cysteinyl-[lipoprotein] + a glycerophospholipid = N-acyl-S-1,2-diacyl-sn-glyceryl-L-cysteinyl-[lipoprotein] + a 2-acyl-sn-glycero-3-phospholipid + H(+)</text>
        <dbReference type="Rhea" id="RHEA:48228"/>
        <dbReference type="Rhea" id="RHEA-COMP:14681"/>
        <dbReference type="Rhea" id="RHEA-COMP:14684"/>
        <dbReference type="ChEBI" id="CHEBI:15378"/>
        <dbReference type="ChEBI" id="CHEBI:136912"/>
        <dbReference type="ChEBI" id="CHEBI:140656"/>
        <dbReference type="ChEBI" id="CHEBI:140657"/>
        <dbReference type="ChEBI" id="CHEBI:140660"/>
        <dbReference type="EC" id="2.3.1.269"/>
    </reaction>
</comment>
<evidence type="ECO:0000256" key="3">
    <source>
        <dbReference type="ARBA" id="ARBA00022475"/>
    </source>
</evidence>
<dbReference type="EC" id="2.3.1.269" evidence="9"/>
<keyword evidence="6 9" id="KW-1133">Transmembrane helix</keyword>
<dbReference type="GO" id="GO:0042158">
    <property type="term" value="P:lipoprotein biosynthetic process"/>
    <property type="evidence" value="ECO:0007669"/>
    <property type="project" value="UniProtKB-UniRule"/>
</dbReference>
<feature type="transmembrane region" description="Helical" evidence="9">
    <location>
        <begin position="18"/>
        <end position="36"/>
    </location>
</feature>
<feature type="transmembrane region" description="Helical" evidence="9">
    <location>
        <begin position="208"/>
        <end position="229"/>
    </location>
</feature>
<dbReference type="Pfam" id="PF00795">
    <property type="entry name" value="CN_hydrolase"/>
    <property type="match status" value="1"/>
</dbReference>
<organism evidence="11 12">
    <name type="scientific">Aureimonas endophytica</name>
    <dbReference type="NCBI Taxonomy" id="2027858"/>
    <lineage>
        <taxon>Bacteria</taxon>
        <taxon>Pseudomonadati</taxon>
        <taxon>Pseudomonadota</taxon>
        <taxon>Alphaproteobacteria</taxon>
        <taxon>Hyphomicrobiales</taxon>
        <taxon>Aurantimonadaceae</taxon>
        <taxon>Aureimonas</taxon>
    </lineage>
</organism>
<dbReference type="InterPro" id="IPR004563">
    <property type="entry name" value="Apolipo_AcylTrfase"/>
</dbReference>
<feature type="transmembrane region" description="Helical" evidence="9">
    <location>
        <begin position="42"/>
        <end position="61"/>
    </location>
</feature>
<feature type="transmembrane region" description="Helical" evidence="9">
    <location>
        <begin position="73"/>
        <end position="93"/>
    </location>
</feature>
<evidence type="ECO:0000256" key="1">
    <source>
        <dbReference type="ARBA" id="ARBA00004651"/>
    </source>
</evidence>
<evidence type="ECO:0000259" key="10">
    <source>
        <dbReference type="PROSITE" id="PS50263"/>
    </source>
</evidence>
<keyword evidence="5 9" id="KW-0812">Transmembrane</keyword>
<dbReference type="GO" id="GO:0005886">
    <property type="term" value="C:plasma membrane"/>
    <property type="evidence" value="ECO:0007669"/>
    <property type="project" value="UniProtKB-SubCell"/>
</dbReference>
<keyword evidence="4 9" id="KW-0808">Transferase</keyword>
<dbReference type="GO" id="GO:0016410">
    <property type="term" value="F:N-acyltransferase activity"/>
    <property type="evidence" value="ECO:0007669"/>
    <property type="project" value="UniProtKB-UniRule"/>
</dbReference>
<feature type="domain" description="CN hydrolase" evidence="10">
    <location>
        <begin position="244"/>
        <end position="505"/>
    </location>
</feature>
<keyword evidence="12" id="KW-1185">Reference proteome</keyword>
<dbReference type="Proteomes" id="UP000644699">
    <property type="component" value="Unassembled WGS sequence"/>
</dbReference>
<evidence type="ECO:0000256" key="9">
    <source>
        <dbReference type="HAMAP-Rule" id="MF_01148"/>
    </source>
</evidence>
<dbReference type="HAMAP" id="MF_01148">
    <property type="entry name" value="Lnt"/>
    <property type="match status" value="1"/>
</dbReference>
<feature type="transmembrane region" description="Helical" evidence="9">
    <location>
        <begin position="99"/>
        <end position="121"/>
    </location>
</feature>
<feature type="transmembrane region" description="Helical" evidence="9">
    <location>
        <begin position="172"/>
        <end position="196"/>
    </location>
</feature>
<accession>A0A917A1B5</accession>
<evidence type="ECO:0000256" key="8">
    <source>
        <dbReference type="ARBA" id="ARBA00023315"/>
    </source>
</evidence>
<proteinExistence type="inferred from homology"/>
<dbReference type="AlphaFoldDB" id="A0A917A1B5"/>
<keyword evidence="3 9" id="KW-1003">Cell membrane</keyword>
<comment type="subcellular location">
    <subcellularLocation>
        <location evidence="1 9">Cell membrane</location>
        <topology evidence="1 9">Multi-pass membrane protein</topology>
    </subcellularLocation>
</comment>
<feature type="transmembrane region" description="Helical" evidence="9">
    <location>
        <begin position="514"/>
        <end position="532"/>
    </location>
</feature>
<comment type="similarity">
    <text evidence="2 9">Belongs to the CN hydrolase family. Apolipoprotein N-acyltransferase subfamily.</text>
</comment>
<dbReference type="SUPFAM" id="SSF56317">
    <property type="entry name" value="Carbon-nitrogen hydrolase"/>
    <property type="match status" value="1"/>
</dbReference>
<dbReference type="Gene3D" id="3.60.110.10">
    <property type="entry name" value="Carbon-nitrogen hydrolase"/>
    <property type="match status" value="1"/>
</dbReference>
<dbReference type="InterPro" id="IPR003010">
    <property type="entry name" value="C-N_Hydrolase"/>
</dbReference>
<dbReference type="NCBIfam" id="TIGR00546">
    <property type="entry name" value="lnt"/>
    <property type="match status" value="1"/>
</dbReference>
<dbReference type="InterPro" id="IPR045378">
    <property type="entry name" value="LNT_N"/>
</dbReference>
<sequence>MLERLVAGIILAEGWRRALIACLAGALLVLGLPPFGFPAVGFLSFPILVLLLDGAAGAPGAGAIRRLLPAFRIGWCFGLGYFVGGLWWLGTAMTVEGDAFLWAIPFAVLGLPAVLALYFGVAAMAARAIWSEGAARILALAASLAVFEYLRGHLFTGFPWNELGVLAAPVPLLSQSVALVGLHGLTLLAVAVFAAPAALAGAARGGRAFVAFALLLLAAHLGFGAWRLAERQDASVPDVALRIVQPNIDQSEKWDEAEAERIFARLLQLTQAPATPAPTAVPTAETATRRLIVWPESAFPFFLVERPDAVARLADAILPGETLVAGAARPEIVAGAEPRFFNSVYAIDDNGEILDARDKLHLVPFGEYFPMEEVLKRRIGLTQLAEMPGGFSAGVDRRPLALPGLPPLLSLICYEIIFQDEIDGLADRPGAILNVTNDAWFGDTPGPYQHLRQAELTATALGLPLIRAANTGISAVVDAYGVPRDGLALGSAGTIETALPVALPPTFFARTGNFIFWLAVAGALLFSVYAALRDARID</sequence>
<evidence type="ECO:0000256" key="6">
    <source>
        <dbReference type="ARBA" id="ARBA00022989"/>
    </source>
</evidence>
<dbReference type="PANTHER" id="PTHR38686">
    <property type="entry name" value="APOLIPOPROTEIN N-ACYLTRANSFERASE"/>
    <property type="match status" value="1"/>
</dbReference>
<keyword evidence="7 9" id="KW-0472">Membrane</keyword>
<dbReference type="CDD" id="cd07571">
    <property type="entry name" value="ALP_N-acyl_transferase"/>
    <property type="match status" value="1"/>
</dbReference>
<comment type="caution">
    <text evidence="11">The sequence shown here is derived from an EMBL/GenBank/DDBJ whole genome shotgun (WGS) entry which is preliminary data.</text>
</comment>
<dbReference type="Pfam" id="PF20154">
    <property type="entry name" value="LNT_N"/>
    <property type="match status" value="1"/>
</dbReference>
<dbReference type="InterPro" id="IPR036526">
    <property type="entry name" value="C-N_Hydrolase_sf"/>
</dbReference>
<keyword evidence="8 9" id="KW-0012">Acyltransferase</keyword>
<evidence type="ECO:0000256" key="2">
    <source>
        <dbReference type="ARBA" id="ARBA00010065"/>
    </source>
</evidence>
<dbReference type="EMBL" id="BMIQ01000010">
    <property type="protein sequence ID" value="GGE21920.1"/>
    <property type="molecule type" value="Genomic_DNA"/>
</dbReference>
<protein>
    <recommendedName>
        <fullName evidence="9">Apolipoprotein N-acyltransferase</fullName>
        <shortName evidence="9">ALP N-acyltransferase</shortName>
        <ecNumber evidence="9">2.3.1.269</ecNumber>
    </recommendedName>
</protein>
<dbReference type="PROSITE" id="PS50263">
    <property type="entry name" value="CN_HYDROLASE"/>
    <property type="match status" value="1"/>
</dbReference>
<evidence type="ECO:0000256" key="7">
    <source>
        <dbReference type="ARBA" id="ARBA00023136"/>
    </source>
</evidence>
<evidence type="ECO:0000256" key="5">
    <source>
        <dbReference type="ARBA" id="ARBA00022692"/>
    </source>
</evidence>
<comment type="function">
    <text evidence="9">Catalyzes the phospholipid dependent N-acylation of the N-terminal cysteine of apolipoprotein, the last step in lipoprotein maturation.</text>
</comment>
<evidence type="ECO:0000313" key="11">
    <source>
        <dbReference type="EMBL" id="GGE21920.1"/>
    </source>
</evidence>
<gene>
    <name evidence="9 11" type="primary">lnt</name>
    <name evidence="11" type="ORF">GCM10011390_46570</name>
</gene>
<name>A0A917A1B5_9HYPH</name>
<comment type="pathway">
    <text evidence="9">Protein modification; lipoprotein biosynthesis (N-acyl transfer).</text>
</comment>
<dbReference type="PANTHER" id="PTHR38686:SF1">
    <property type="entry name" value="APOLIPOPROTEIN N-ACYLTRANSFERASE"/>
    <property type="match status" value="1"/>
</dbReference>
<evidence type="ECO:0000313" key="12">
    <source>
        <dbReference type="Proteomes" id="UP000644699"/>
    </source>
</evidence>
<reference evidence="11" key="2">
    <citation type="submission" date="2020-09" db="EMBL/GenBank/DDBJ databases">
        <authorList>
            <person name="Sun Q."/>
            <person name="Zhou Y."/>
        </authorList>
    </citation>
    <scope>NUCLEOTIDE SEQUENCE</scope>
    <source>
        <strain evidence="11">CGMCC 1.15367</strain>
    </source>
</reference>
<evidence type="ECO:0000256" key="4">
    <source>
        <dbReference type="ARBA" id="ARBA00022679"/>
    </source>
</evidence>
<feature type="transmembrane region" description="Helical" evidence="9">
    <location>
        <begin position="133"/>
        <end position="152"/>
    </location>
</feature>
<reference evidence="11" key="1">
    <citation type="journal article" date="2014" name="Int. J. Syst. Evol. Microbiol.">
        <title>Complete genome sequence of Corynebacterium casei LMG S-19264T (=DSM 44701T), isolated from a smear-ripened cheese.</title>
        <authorList>
            <consortium name="US DOE Joint Genome Institute (JGI-PGF)"/>
            <person name="Walter F."/>
            <person name="Albersmeier A."/>
            <person name="Kalinowski J."/>
            <person name="Ruckert C."/>
        </authorList>
    </citation>
    <scope>NUCLEOTIDE SEQUENCE</scope>
    <source>
        <strain evidence="11">CGMCC 1.15367</strain>
    </source>
</reference>